<evidence type="ECO:0000313" key="2">
    <source>
        <dbReference type="Proteomes" id="UP001055879"/>
    </source>
</evidence>
<comment type="caution">
    <text evidence="1">The sequence shown here is derived from an EMBL/GenBank/DDBJ whole genome shotgun (WGS) entry which is preliminary data.</text>
</comment>
<dbReference type="EMBL" id="CM042051">
    <property type="protein sequence ID" value="KAI3727998.1"/>
    <property type="molecule type" value="Genomic_DNA"/>
</dbReference>
<sequence>MGAIGTRNLFCTKYSGEIINSNKIREPEKRGVPRHLLAEVDFIAQDFVTMCAIGYPKGGEVGWFVVYGHQTVTMQTSTKKKDSIE</sequence>
<reference evidence="1 2" key="2">
    <citation type="journal article" date="2022" name="Mol. Ecol. Resour.">
        <title>The genomes of chicory, endive, great burdock and yacon provide insights into Asteraceae paleo-polyploidization history and plant inulin production.</title>
        <authorList>
            <person name="Fan W."/>
            <person name="Wang S."/>
            <person name="Wang H."/>
            <person name="Wang A."/>
            <person name="Jiang F."/>
            <person name="Liu H."/>
            <person name="Zhao H."/>
            <person name="Xu D."/>
            <person name="Zhang Y."/>
        </authorList>
    </citation>
    <scope>NUCLEOTIDE SEQUENCE [LARGE SCALE GENOMIC DNA]</scope>
    <source>
        <strain evidence="2">cv. Niubang</strain>
    </source>
</reference>
<evidence type="ECO:0000313" key="1">
    <source>
        <dbReference type="EMBL" id="KAI3727998.1"/>
    </source>
</evidence>
<protein>
    <submittedName>
        <fullName evidence="1">Uncharacterized protein</fullName>
    </submittedName>
</protein>
<name>A0ACB9C1C2_ARCLA</name>
<gene>
    <name evidence="1" type="ORF">L6452_16623</name>
</gene>
<proteinExistence type="predicted"/>
<dbReference type="Proteomes" id="UP001055879">
    <property type="component" value="Linkage Group LG05"/>
</dbReference>
<organism evidence="1 2">
    <name type="scientific">Arctium lappa</name>
    <name type="common">Greater burdock</name>
    <name type="synonym">Lappa major</name>
    <dbReference type="NCBI Taxonomy" id="4217"/>
    <lineage>
        <taxon>Eukaryota</taxon>
        <taxon>Viridiplantae</taxon>
        <taxon>Streptophyta</taxon>
        <taxon>Embryophyta</taxon>
        <taxon>Tracheophyta</taxon>
        <taxon>Spermatophyta</taxon>
        <taxon>Magnoliopsida</taxon>
        <taxon>eudicotyledons</taxon>
        <taxon>Gunneridae</taxon>
        <taxon>Pentapetalae</taxon>
        <taxon>asterids</taxon>
        <taxon>campanulids</taxon>
        <taxon>Asterales</taxon>
        <taxon>Asteraceae</taxon>
        <taxon>Carduoideae</taxon>
        <taxon>Cardueae</taxon>
        <taxon>Arctiinae</taxon>
        <taxon>Arctium</taxon>
    </lineage>
</organism>
<accession>A0ACB9C1C2</accession>
<reference evidence="2" key="1">
    <citation type="journal article" date="2022" name="Mol. Ecol. Resour.">
        <title>The genomes of chicory, endive, great burdock and yacon provide insights into Asteraceae palaeo-polyploidization history and plant inulin production.</title>
        <authorList>
            <person name="Fan W."/>
            <person name="Wang S."/>
            <person name="Wang H."/>
            <person name="Wang A."/>
            <person name="Jiang F."/>
            <person name="Liu H."/>
            <person name="Zhao H."/>
            <person name="Xu D."/>
            <person name="Zhang Y."/>
        </authorList>
    </citation>
    <scope>NUCLEOTIDE SEQUENCE [LARGE SCALE GENOMIC DNA]</scope>
    <source>
        <strain evidence="2">cv. Niubang</strain>
    </source>
</reference>
<keyword evidence="2" id="KW-1185">Reference proteome</keyword>